<evidence type="ECO:0000256" key="2">
    <source>
        <dbReference type="ARBA" id="ARBA00004245"/>
    </source>
</evidence>
<organism evidence="11 12">
    <name type="scientific">Chloebia gouldiae</name>
    <name type="common">Gouldian finch</name>
    <name type="synonym">Erythrura gouldiae</name>
    <dbReference type="NCBI Taxonomy" id="44316"/>
    <lineage>
        <taxon>Eukaryota</taxon>
        <taxon>Metazoa</taxon>
        <taxon>Chordata</taxon>
        <taxon>Craniata</taxon>
        <taxon>Vertebrata</taxon>
        <taxon>Euteleostomi</taxon>
        <taxon>Archelosauria</taxon>
        <taxon>Archosauria</taxon>
        <taxon>Dinosauria</taxon>
        <taxon>Saurischia</taxon>
        <taxon>Theropoda</taxon>
        <taxon>Coelurosauria</taxon>
        <taxon>Aves</taxon>
        <taxon>Neognathae</taxon>
        <taxon>Neoaves</taxon>
        <taxon>Telluraves</taxon>
        <taxon>Australaves</taxon>
        <taxon>Passeriformes</taxon>
        <taxon>Passeroidea</taxon>
        <taxon>Passeridae</taxon>
        <taxon>Chloebia</taxon>
    </lineage>
</organism>
<evidence type="ECO:0000256" key="6">
    <source>
        <dbReference type="ARBA" id="ARBA00023054"/>
    </source>
</evidence>
<evidence type="ECO:0008006" key="13">
    <source>
        <dbReference type="Google" id="ProtNLM"/>
    </source>
</evidence>
<dbReference type="Proteomes" id="UP000276834">
    <property type="component" value="Unassembled WGS sequence"/>
</dbReference>
<feature type="coiled-coil region" evidence="9">
    <location>
        <begin position="229"/>
        <end position="263"/>
    </location>
</feature>
<accession>A0A3L8SA18</accession>
<keyword evidence="5" id="KW-0677">Repeat</keyword>
<evidence type="ECO:0000313" key="12">
    <source>
        <dbReference type="Proteomes" id="UP000276834"/>
    </source>
</evidence>
<comment type="subcellular location">
    <subcellularLocation>
        <location evidence="1">Cell projection</location>
        <location evidence="1">Cilium</location>
    </subcellularLocation>
    <subcellularLocation>
        <location evidence="2">Cytoplasm</location>
        <location evidence="2">Cytoskeleton</location>
    </subcellularLocation>
</comment>
<keyword evidence="8" id="KW-0966">Cell projection</keyword>
<keyword evidence="3" id="KW-0963">Cytoplasm</keyword>
<keyword evidence="4" id="KW-0853">WD repeat</keyword>
<dbReference type="OrthoDB" id="1935234at2759"/>
<feature type="non-terminal residue" evidence="11">
    <location>
        <position position="1"/>
    </location>
</feature>
<dbReference type="STRING" id="44316.ENSEGOP00005019341"/>
<feature type="compositionally biased region" description="Acidic residues" evidence="10">
    <location>
        <begin position="66"/>
        <end position="76"/>
    </location>
</feature>
<evidence type="ECO:0000256" key="9">
    <source>
        <dbReference type="SAM" id="Coils"/>
    </source>
</evidence>
<dbReference type="PANTHER" id="PTHR14885:SF3">
    <property type="entry name" value="CILIA- AND FLAGELLA-ASSOCIATED PROTEIN 44"/>
    <property type="match status" value="1"/>
</dbReference>
<keyword evidence="12" id="KW-1185">Reference proteome</keyword>
<proteinExistence type="predicted"/>
<evidence type="ECO:0000256" key="8">
    <source>
        <dbReference type="ARBA" id="ARBA00023273"/>
    </source>
</evidence>
<reference evidence="11 12" key="1">
    <citation type="journal article" date="2018" name="Proc. R. Soc. B">
        <title>A non-coding region near Follistatin controls head colour polymorphism in the Gouldian finch.</title>
        <authorList>
            <person name="Toomey M.B."/>
            <person name="Marques C.I."/>
            <person name="Andrade P."/>
            <person name="Araujo P.M."/>
            <person name="Sabatino S."/>
            <person name="Gazda M.A."/>
            <person name="Afonso S."/>
            <person name="Lopes R.J."/>
            <person name="Corbo J.C."/>
            <person name="Carneiro M."/>
        </authorList>
    </citation>
    <scope>NUCLEOTIDE SEQUENCE [LARGE SCALE GENOMIC DNA]</scope>
    <source>
        <strain evidence="11">Red01</strain>
        <tissue evidence="11">Muscle</tissue>
    </source>
</reference>
<dbReference type="EMBL" id="QUSF01000035">
    <property type="protein sequence ID" value="RLV99069.1"/>
    <property type="molecule type" value="Genomic_DNA"/>
</dbReference>
<evidence type="ECO:0000256" key="4">
    <source>
        <dbReference type="ARBA" id="ARBA00022574"/>
    </source>
</evidence>
<gene>
    <name evidence="11" type="ORF">DV515_00010251</name>
</gene>
<evidence type="ECO:0000256" key="10">
    <source>
        <dbReference type="SAM" id="MobiDB-lite"/>
    </source>
</evidence>
<dbReference type="GO" id="GO:0005929">
    <property type="term" value="C:cilium"/>
    <property type="evidence" value="ECO:0007669"/>
    <property type="project" value="UniProtKB-SubCell"/>
</dbReference>
<dbReference type="PANTHER" id="PTHR14885">
    <property type="entry name" value="CILIA- AND FLAGELLA-ASSOCIATED PROTEIN 43-RELATED"/>
    <property type="match status" value="1"/>
</dbReference>
<keyword evidence="7" id="KW-0206">Cytoskeleton</keyword>
<name>A0A3L8SA18_CHLGU</name>
<evidence type="ECO:0000313" key="11">
    <source>
        <dbReference type="EMBL" id="RLV99069.1"/>
    </source>
</evidence>
<protein>
    <recommendedName>
        <fullName evidence="13">DUF4201 domain-containing protein</fullName>
    </recommendedName>
</protein>
<feature type="coiled-coil region" evidence="9">
    <location>
        <begin position="125"/>
        <end position="166"/>
    </location>
</feature>
<evidence type="ECO:0000256" key="7">
    <source>
        <dbReference type="ARBA" id="ARBA00023212"/>
    </source>
</evidence>
<dbReference type="AlphaFoldDB" id="A0A3L8SA18"/>
<keyword evidence="6 9" id="KW-0175">Coiled coil</keyword>
<dbReference type="GO" id="GO:0005856">
    <property type="term" value="C:cytoskeleton"/>
    <property type="evidence" value="ECO:0007669"/>
    <property type="project" value="UniProtKB-SubCell"/>
</dbReference>
<comment type="caution">
    <text evidence="11">The sequence shown here is derived from an EMBL/GenBank/DDBJ whole genome shotgun (WGS) entry which is preliminary data.</text>
</comment>
<feature type="region of interest" description="Disordered" evidence="10">
    <location>
        <begin position="59"/>
        <end position="86"/>
    </location>
</feature>
<evidence type="ECO:0000256" key="3">
    <source>
        <dbReference type="ARBA" id="ARBA00022490"/>
    </source>
</evidence>
<evidence type="ECO:0000256" key="1">
    <source>
        <dbReference type="ARBA" id="ARBA00004138"/>
    </source>
</evidence>
<sequence>SKLKSYLAQIEDRKCEIVMLEERKKALYASFEASLGENNDFADFLTDILKKEVEYMEKEVGRGAGEENENEEEDGEKPDLKNDEENCGSKSIVFDDSVCPEGCSEDLFLNTIQLRQQRIGIEKALEEEKKVAGDLKKEYNALAKKAKEIETSLDTTNRELEAFQWEKLHRLNELDVVVPLRLHQVQCLVDGEMPHDFSQTLVFTNQSLQYLQKRIVDLRNEKIMQREIHKKAKEQHKQLLQEKKEMEMEIQGLEERCNNLMMEKFGRLVDFEAVQVHSVNIPMEQMKVRIMEKEYEHFVELKEWEERIVVLQHQLMKLTRENTSKLHQLNRFCHEKHQLETELESLTTGQGGEFEGTLSADLKETARLESRLMHMTCEVARLREEISQGGVDEM</sequence>
<evidence type="ECO:0000256" key="5">
    <source>
        <dbReference type="ARBA" id="ARBA00022737"/>
    </source>
</evidence>